<dbReference type="PROSITE" id="PS50991">
    <property type="entry name" value="PYR_CT"/>
    <property type="match status" value="1"/>
</dbReference>
<dbReference type="PANTHER" id="PTHR43778">
    <property type="entry name" value="PYRUVATE CARBOXYLASE"/>
    <property type="match status" value="1"/>
</dbReference>
<dbReference type="AlphaFoldDB" id="A0A2N7UI35"/>
<evidence type="ECO:0000313" key="3">
    <source>
        <dbReference type="EMBL" id="PMR80081.1"/>
    </source>
</evidence>
<feature type="region of interest" description="Disordered" evidence="1">
    <location>
        <begin position="1"/>
        <end position="20"/>
    </location>
</feature>
<evidence type="ECO:0000259" key="2">
    <source>
        <dbReference type="PROSITE" id="PS50991"/>
    </source>
</evidence>
<feature type="domain" description="Pyruvate carboxyltransferase" evidence="2">
    <location>
        <begin position="26"/>
        <end position="288"/>
    </location>
</feature>
<name>A0A2N7UI35_9GAMM</name>
<dbReference type="SUPFAM" id="SSF51569">
    <property type="entry name" value="Aldolase"/>
    <property type="match status" value="1"/>
</dbReference>
<sequence>MTKGNQKSIATIFGEGGRPKNSEREIKIIDTTFRDAHQSLWATRMRTEHMLGIAETMNNIGFHHIDMMAPIQFDVSVRYLKEDPWERVRKLHNAAPETKFRALIRSKNIASFDFLPDDVIDGWVDQLFNNGFRVIGAFDGLNDVSNIVRCLKRAKKLGAYTFGALSFCESPVHTDELFVKTAIDLIEQADVDAIMLKDAGGLLTPERIRTLVPAIKKVIGNRPLELHSHCLTSLCPLVYLEAVELGCDLLHTSIAPLANGAGQPAAQTIVKALRELGYIVNVDDEKIDEVSSYFKNICEVEGKPEGKPAEYNPLHYKHQLPGGMLSNFQAQLETAGLGDRYEELLEEIAKVRKELAWPIMITPFAQFVGTQAVMNVISGERYGTVPNEIKKYVLGYYGRLLGPVDPEVYKKIIDNGSSEISEKPAQPKPMMDDLAQQYPNATKDELLLRAMFAGNQVDAMKEAIANGESGDGESGQLVSFIKDLASGDERQVSLSTGNLNISISR</sequence>
<dbReference type="InterPro" id="IPR013785">
    <property type="entry name" value="Aldolase_TIM"/>
</dbReference>
<dbReference type="Pfam" id="PF02436">
    <property type="entry name" value="PYC_OADA"/>
    <property type="match status" value="1"/>
</dbReference>
<dbReference type="CDD" id="cd07937">
    <property type="entry name" value="DRE_TIM_PC_TC_5S"/>
    <property type="match status" value="1"/>
</dbReference>
<dbReference type="InterPro" id="IPR055268">
    <property type="entry name" value="PCB-like"/>
</dbReference>
<organism evidence="3 4">
    <name type="scientific">Halomonas urumqiensis</name>
    <dbReference type="NCBI Taxonomy" id="1684789"/>
    <lineage>
        <taxon>Bacteria</taxon>
        <taxon>Pseudomonadati</taxon>
        <taxon>Pseudomonadota</taxon>
        <taxon>Gammaproteobacteria</taxon>
        <taxon>Oceanospirillales</taxon>
        <taxon>Halomonadaceae</taxon>
        <taxon>Halomonas</taxon>
    </lineage>
</organism>
<evidence type="ECO:0000313" key="4">
    <source>
        <dbReference type="Proteomes" id="UP000235547"/>
    </source>
</evidence>
<dbReference type="EMBL" id="PNRG01000021">
    <property type="protein sequence ID" value="PMR80081.1"/>
    <property type="molecule type" value="Genomic_DNA"/>
</dbReference>
<proteinExistence type="predicted"/>
<dbReference type="Proteomes" id="UP000235547">
    <property type="component" value="Unassembled WGS sequence"/>
</dbReference>
<reference evidence="3 4" key="1">
    <citation type="submission" date="2018-01" db="EMBL/GenBank/DDBJ databases">
        <title>Halomonas endophytica sp. nov., isolated from storage liquid in the stems of Populus euphratica.</title>
        <authorList>
            <person name="Chen C."/>
        </authorList>
    </citation>
    <scope>NUCLEOTIDE SEQUENCE [LARGE SCALE GENOMIC DNA]</scope>
    <source>
        <strain evidence="3 4">BZ-SZ-XJ27</strain>
    </source>
</reference>
<dbReference type="OrthoDB" id="9769961at2"/>
<dbReference type="PANTHER" id="PTHR43778:SF2">
    <property type="entry name" value="PYRUVATE CARBOXYLASE, MITOCHONDRIAL"/>
    <property type="match status" value="1"/>
</dbReference>
<dbReference type="GO" id="GO:0006094">
    <property type="term" value="P:gluconeogenesis"/>
    <property type="evidence" value="ECO:0007669"/>
    <property type="project" value="TreeGrafter"/>
</dbReference>
<gene>
    <name evidence="3" type="ORF">C1H70_09685</name>
</gene>
<accession>A0A2N7UI35</accession>
<dbReference type="InterPro" id="IPR000891">
    <property type="entry name" value="PYR_CT"/>
</dbReference>
<comment type="caution">
    <text evidence="3">The sequence shown here is derived from an EMBL/GenBank/DDBJ whole genome shotgun (WGS) entry which is preliminary data.</text>
</comment>
<keyword evidence="4" id="KW-1185">Reference proteome</keyword>
<dbReference type="SUPFAM" id="SSF89000">
    <property type="entry name" value="post-HMGL domain-like"/>
    <property type="match status" value="1"/>
</dbReference>
<dbReference type="Gene3D" id="3.20.20.70">
    <property type="entry name" value="Aldolase class I"/>
    <property type="match status" value="1"/>
</dbReference>
<dbReference type="GO" id="GO:0005737">
    <property type="term" value="C:cytoplasm"/>
    <property type="evidence" value="ECO:0007669"/>
    <property type="project" value="TreeGrafter"/>
</dbReference>
<dbReference type="NCBIfam" id="NF006761">
    <property type="entry name" value="PRK09282.1"/>
    <property type="match status" value="1"/>
</dbReference>
<protein>
    <submittedName>
        <fullName evidence="3">Pyruvate carboxylase</fullName>
    </submittedName>
</protein>
<dbReference type="InterPro" id="IPR003379">
    <property type="entry name" value="Carboxylase_cons_dom"/>
</dbReference>
<dbReference type="RefSeq" id="WP_102588141.1">
    <property type="nucleotide sequence ID" value="NZ_BNAE01000008.1"/>
</dbReference>
<dbReference type="Pfam" id="PF00682">
    <property type="entry name" value="HMGL-like"/>
    <property type="match status" value="1"/>
</dbReference>
<dbReference type="GO" id="GO:0004736">
    <property type="term" value="F:pyruvate carboxylase activity"/>
    <property type="evidence" value="ECO:0007669"/>
    <property type="project" value="TreeGrafter"/>
</dbReference>
<evidence type="ECO:0000256" key="1">
    <source>
        <dbReference type="SAM" id="MobiDB-lite"/>
    </source>
</evidence>
<keyword evidence="3" id="KW-0670">Pyruvate</keyword>